<keyword evidence="2" id="KW-0321">Glycogen metabolism</keyword>
<evidence type="ECO:0000256" key="4">
    <source>
        <dbReference type="ARBA" id="ARBA00022695"/>
    </source>
</evidence>
<keyword evidence="7" id="KW-0320">Glycogen biosynthesis</keyword>
<dbReference type="CDD" id="cd02508">
    <property type="entry name" value="ADP_Glucose_PP"/>
    <property type="match status" value="1"/>
</dbReference>
<sequence>MQDALAVILAGGMGSRLSPLTDDRAKPAVPFGGKYRIIDFTLTNCLNSGLRKILVLTQYKSHSLQKHLRDGWSIFNPELGEYITAVPPQMRKGGAWYEGTADAIYHNLWLLSRNDAKYVVVLSGDHIYRMDYAAMLEEHKEKGAKLTVACMDVPVKDASAFGVM</sequence>
<dbReference type="UniPathway" id="UPA00164"/>
<dbReference type="Pfam" id="PF00483">
    <property type="entry name" value="NTP_transferase"/>
    <property type="match status" value="1"/>
</dbReference>
<dbReference type="InterPro" id="IPR005836">
    <property type="entry name" value="ADP_Glu_pyroP_CS"/>
</dbReference>
<keyword evidence="3 10" id="KW-0808">Transferase</keyword>
<feature type="domain" description="Nucleotidyl transferase" evidence="9">
    <location>
        <begin position="6"/>
        <end position="164"/>
    </location>
</feature>
<evidence type="ECO:0000256" key="7">
    <source>
        <dbReference type="ARBA" id="ARBA00023056"/>
    </source>
</evidence>
<dbReference type="InterPro" id="IPR005835">
    <property type="entry name" value="NTP_transferase_dom"/>
</dbReference>
<evidence type="ECO:0000259" key="9">
    <source>
        <dbReference type="Pfam" id="PF00483"/>
    </source>
</evidence>
<dbReference type="GO" id="GO:0005524">
    <property type="term" value="F:ATP binding"/>
    <property type="evidence" value="ECO:0007669"/>
    <property type="project" value="UniProtKB-KW"/>
</dbReference>
<dbReference type="PROSITE" id="PS00809">
    <property type="entry name" value="ADP_GLC_PYROPHOSPH_2"/>
    <property type="match status" value="1"/>
</dbReference>
<evidence type="ECO:0000256" key="8">
    <source>
        <dbReference type="ARBA" id="ARBA00023277"/>
    </source>
</evidence>
<dbReference type="AlphaFoldDB" id="A0A227JE33"/>
<accession>A0A227JE33</accession>
<dbReference type="PANTHER" id="PTHR43523">
    <property type="entry name" value="GLUCOSE-1-PHOSPHATE ADENYLYLTRANSFERASE-RELATED"/>
    <property type="match status" value="1"/>
</dbReference>
<evidence type="ECO:0000313" key="10">
    <source>
        <dbReference type="EMBL" id="OXE32664.1"/>
    </source>
</evidence>
<keyword evidence="4 10" id="KW-0548">Nucleotidyltransferase</keyword>
<evidence type="ECO:0000256" key="5">
    <source>
        <dbReference type="ARBA" id="ARBA00022741"/>
    </source>
</evidence>
<name>A0A227JE33_VIBPH</name>
<organism evidence="10 11">
    <name type="scientific">Vibrio parahaemolyticus</name>
    <dbReference type="NCBI Taxonomy" id="670"/>
    <lineage>
        <taxon>Bacteria</taxon>
        <taxon>Pseudomonadati</taxon>
        <taxon>Pseudomonadota</taxon>
        <taxon>Gammaproteobacteria</taxon>
        <taxon>Vibrionales</taxon>
        <taxon>Vibrionaceae</taxon>
        <taxon>Vibrio</taxon>
    </lineage>
</organism>
<keyword evidence="8" id="KW-0119">Carbohydrate metabolism</keyword>
<feature type="non-terminal residue" evidence="10">
    <location>
        <position position="164"/>
    </location>
</feature>
<dbReference type="EC" id="2.7.7.27" evidence="10"/>
<proteinExistence type="inferred from homology"/>
<protein>
    <submittedName>
        <fullName evidence="10">Glucose-1-phosphate adenylyltransferase</fullName>
        <ecNumber evidence="10">2.7.7.27</ecNumber>
    </submittedName>
</protein>
<keyword evidence="6" id="KW-0067">ATP-binding</keyword>
<dbReference type="PROSITE" id="PS00808">
    <property type="entry name" value="ADP_GLC_PYROPHOSPH_1"/>
    <property type="match status" value="1"/>
</dbReference>
<dbReference type="EMBL" id="NIXT01000578">
    <property type="protein sequence ID" value="OXE32664.1"/>
    <property type="molecule type" value="Genomic_DNA"/>
</dbReference>
<dbReference type="SUPFAM" id="SSF53448">
    <property type="entry name" value="Nucleotide-diphospho-sugar transferases"/>
    <property type="match status" value="1"/>
</dbReference>
<evidence type="ECO:0000256" key="6">
    <source>
        <dbReference type="ARBA" id="ARBA00022840"/>
    </source>
</evidence>
<keyword evidence="5" id="KW-0547">Nucleotide-binding</keyword>
<evidence type="ECO:0000256" key="3">
    <source>
        <dbReference type="ARBA" id="ARBA00022679"/>
    </source>
</evidence>
<comment type="caution">
    <text evidence="10">The sequence shown here is derived from an EMBL/GenBank/DDBJ whole genome shotgun (WGS) entry which is preliminary data.</text>
</comment>
<gene>
    <name evidence="10" type="primary">glgC</name>
    <name evidence="10" type="ORF">CA163_11545</name>
</gene>
<dbReference type="InterPro" id="IPR011831">
    <property type="entry name" value="ADP-Glc_PPase"/>
</dbReference>
<evidence type="ECO:0000256" key="1">
    <source>
        <dbReference type="ARBA" id="ARBA00010443"/>
    </source>
</evidence>
<dbReference type="GO" id="GO:0008878">
    <property type="term" value="F:glucose-1-phosphate adenylyltransferase activity"/>
    <property type="evidence" value="ECO:0007669"/>
    <property type="project" value="UniProtKB-EC"/>
</dbReference>
<evidence type="ECO:0000256" key="2">
    <source>
        <dbReference type="ARBA" id="ARBA00022600"/>
    </source>
</evidence>
<reference evidence="10 11" key="1">
    <citation type="journal article" date="2017" name="Appl. Environ. Microbiol.">
        <title>Parallel evolution of two clades of a major Atlantic endemic Vibrio parahaemolyticus pathogen lineage by independent acquisition of related pathogenicity islands.</title>
        <authorList>
            <person name="Xu F."/>
            <person name="Gonzalez-Escalona N."/>
            <person name="Drees K.P."/>
            <person name="Sebra R.P."/>
            <person name="Cooper V.S."/>
            <person name="Jones S.H."/>
            <person name="Whistler C.A."/>
        </authorList>
    </citation>
    <scope>NUCLEOTIDE SEQUENCE [LARGE SCALE GENOMIC DNA]</scope>
    <source>
        <strain evidence="10 11">MAVP-3</strain>
    </source>
</reference>
<dbReference type="STRING" id="670.ACZ92_07315"/>
<dbReference type="Proteomes" id="UP000214596">
    <property type="component" value="Unassembled WGS sequence"/>
</dbReference>
<dbReference type="GO" id="GO:0005978">
    <property type="term" value="P:glycogen biosynthetic process"/>
    <property type="evidence" value="ECO:0007669"/>
    <property type="project" value="UniProtKB-UniPathway"/>
</dbReference>
<comment type="similarity">
    <text evidence="1">Belongs to the bacterial/plant glucose-1-phosphate adenylyltransferase family.</text>
</comment>
<dbReference type="InterPro" id="IPR029044">
    <property type="entry name" value="Nucleotide-diphossugar_trans"/>
</dbReference>
<dbReference type="Gene3D" id="3.90.550.10">
    <property type="entry name" value="Spore Coat Polysaccharide Biosynthesis Protein SpsA, Chain A"/>
    <property type="match status" value="1"/>
</dbReference>
<evidence type="ECO:0000313" key="11">
    <source>
        <dbReference type="Proteomes" id="UP000214596"/>
    </source>
</evidence>
<dbReference type="PANTHER" id="PTHR43523:SF2">
    <property type="entry name" value="GLUCOSE-1-PHOSPHATE ADENYLYLTRANSFERASE"/>
    <property type="match status" value="1"/>
</dbReference>